<name>A0AAV5D1U9_ELECO</name>
<accession>A0AAV5D1U9</accession>
<proteinExistence type="predicted"/>
<dbReference type="InterPro" id="IPR016084">
    <property type="entry name" value="Haem_Oase-like_multi-hlx"/>
</dbReference>
<gene>
    <name evidence="2" type="primary">ga21849</name>
    <name evidence="2" type="ORF">PR202_ga21849</name>
</gene>
<dbReference type="Pfam" id="PF03070">
    <property type="entry name" value="TENA_THI-4"/>
    <property type="match status" value="1"/>
</dbReference>
<dbReference type="Proteomes" id="UP001054889">
    <property type="component" value="Unassembled WGS sequence"/>
</dbReference>
<dbReference type="EMBL" id="BQKI01000010">
    <property type="protein sequence ID" value="GJN04308.1"/>
    <property type="molecule type" value="Genomic_DNA"/>
</dbReference>
<dbReference type="PANTHER" id="PTHR43198:SF2">
    <property type="entry name" value="SI:CH1073-67J19.1-RELATED"/>
    <property type="match status" value="1"/>
</dbReference>
<dbReference type="AlphaFoldDB" id="A0AAV5D1U9"/>
<dbReference type="Gene3D" id="1.20.910.10">
    <property type="entry name" value="Heme oxygenase-like"/>
    <property type="match status" value="1"/>
</dbReference>
<dbReference type="GO" id="GO:0006772">
    <property type="term" value="P:thiamine metabolic process"/>
    <property type="evidence" value="ECO:0007669"/>
    <property type="project" value="UniProtKB-ARBA"/>
</dbReference>
<feature type="domain" description="Thiaminase-2/PQQC" evidence="1">
    <location>
        <begin position="36"/>
        <end position="68"/>
    </location>
</feature>
<dbReference type="InterPro" id="IPR004305">
    <property type="entry name" value="Thiaminase-2/PQQC"/>
</dbReference>
<protein>
    <recommendedName>
        <fullName evidence="1">Thiaminase-2/PQQC domain-containing protein</fullName>
    </recommendedName>
</protein>
<dbReference type="SUPFAM" id="SSF48613">
    <property type="entry name" value="Heme oxygenase-like"/>
    <property type="match status" value="1"/>
</dbReference>
<evidence type="ECO:0000313" key="2">
    <source>
        <dbReference type="EMBL" id="GJN04308.1"/>
    </source>
</evidence>
<dbReference type="GO" id="GO:0005829">
    <property type="term" value="C:cytosol"/>
    <property type="evidence" value="ECO:0007669"/>
    <property type="project" value="TreeGrafter"/>
</dbReference>
<sequence>MASSSSSSVVAEGSAARRFWIAAFHTREAAFAAYTPFLVSLAAGNLRLDAFRHYIAQDAHFLHAFARA</sequence>
<keyword evidence="3" id="KW-1185">Reference proteome</keyword>
<dbReference type="PANTHER" id="PTHR43198">
    <property type="entry name" value="BIFUNCTIONAL TH2 PROTEIN"/>
    <property type="match status" value="1"/>
</dbReference>
<organism evidence="2 3">
    <name type="scientific">Eleusine coracana subsp. coracana</name>
    <dbReference type="NCBI Taxonomy" id="191504"/>
    <lineage>
        <taxon>Eukaryota</taxon>
        <taxon>Viridiplantae</taxon>
        <taxon>Streptophyta</taxon>
        <taxon>Embryophyta</taxon>
        <taxon>Tracheophyta</taxon>
        <taxon>Spermatophyta</taxon>
        <taxon>Magnoliopsida</taxon>
        <taxon>Liliopsida</taxon>
        <taxon>Poales</taxon>
        <taxon>Poaceae</taxon>
        <taxon>PACMAD clade</taxon>
        <taxon>Chloridoideae</taxon>
        <taxon>Cynodonteae</taxon>
        <taxon>Eleusininae</taxon>
        <taxon>Eleusine</taxon>
    </lineage>
</organism>
<evidence type="ECO:0000259" key="1">
    <source>
        <dbReference type="Pfam" id="PF03070"/>
    </source>
</evidence>
<comment type="caution">
    <text evidence="2">The sequence shown here is derived from an EMBL/GenBank/DDBJ whole genome shotgun (WGS) entry which is preliminary data.</text>
</comment>
<dbReference type="InterPro" id="IPR050967">
    <property type="entry name" value="Thiamine_Salvage_TenA"/>
</dbReference>
<reference evidence="2" key="1">
    <citation type="journal article" date="2018" name="DNA Res.">
        <title>Multiple hybrid de novo genome assembly of finger millet, an orphan allotetraploid crop.</title>
        <authorList>
            <person name="Hatakeyama M."/>
            <person name="Aluri S."/>
            <person name="Balachadran M.T."/>
            <person name="Sivarajan S.R."/>
            <person name="Patrignani A."/>
            <person name="Gruter S."/>
            <person name="Poveda L."/>
            <person name="Shimizu-Inatsugi R."/>
            <person name="Baeten J."/>
            <person name="Francoijs K.J."/>
            <person name="Nataraja K.N."/>
            <person name="Reddy Y.A.N."/>
            <person name="Phadnis S."/>
            <person name="Ravikumar R.L."/>
            <person name="Schlapbach R."/>
            <person name="Sreeman S.M."/>
            <person name="Shimizu K.K."/>
        </authorList>
    </citation>
    <scope>NUCLEOTIDE SEQUENCE</scope>
</reference>
<evidence type="ECO:0000313" key="3">
    <source>
        <dbReference type="Proteomes" id="UP001054889"/>
    </source>
</evidence>
<reference evidence="2" key="2">
    <citation type="submission" date="2021-12" db="EMBL/GenBank/DDBJ databases">
        <title>Resequencing data analysis of finger millet.</title>
        <authorList>
            <person name="Hatakeyama M."/>
            <person name="Aluri S."/>
            <person name="Balachadran M.T."/>
            <person name="Sivarajan S.R."/>
            <person name="Poveda L."/>
            <person name="Shimizu-Inatsugi R."/>
            <person name="Schlapbach R."/>
            <person name="Sreeman S.M."/>
            <person name="Shimizu K.K."/>
        </authorList>
    </citation>
    <scope>NUCLEOTIDE SEQUENCE</scope>
</reference>